<dbReference type="PANTHER" id="PTHR11746">
    <property type="entry name" value="O-METHYLTRANSFERASE"/>
    <property type="match status" value="1"/>
</dbReference>
<dbReference type="InterPro" id="IPR036390">
    <property type="entry name" value="WH_DNA-bd_sf"/>
</dbReference>
<dbReference type="GO" id="GO:0032259">
    <property type="term" value="P:methylation"/>
    <property type="evidence" value="ECO:0007669"/>
    <property type="project" value="UniProtKB-KW"/>
</dbReference>
<evidence type="ECO:0000259" key="4">
    <source>
        <dbReference type="Pfam" id="PF00891"/>
    </source>
</evidence>
<dbReference type="EMBL" id="JAXQNO010000006">
    <property type="protein sequence ID" value="KAK4797412.1"/>
    <property type="molecule type" value="Genomic_DNA"/>
</dbReference>
<evidence type="ECO:0000256" key="1">
    <source>
        <dbReference type="ARBA" id="ARBA00022603"/>
    </source>
</evidence>
<dbReference type="SUPFAM" id="SSF53335">
    <property type="entry name" value="S-adenosyl-L-methionine-dependent methyltransferases"/>
    <property type="match status" value="1"/>
</dbReference>
<evidence type="ECO:0000256" key="3">
    <source>
        <dbReference type="ARBA" id="ARBA00022691"/>
    </source>
</evidence>
<evidence type="ECO:0000256" key="2">
    <source>
        <dbReference type="ARBA" id="ARBA00022679"/>
    </source>
</evidence>
<keyword evidence="2" id="KW-0808">Transferase</keyword>
<dbReference type="AlphaFoldDB" id="A0AAN7M3W9"/>
<comment type="caution">
    <text evidence="5">The sequence shown here is derived from an EMBL/GenBank/DDBJ whole genome shotgun (WGS) entry which is preliminary data.</text>
</comment>
<dbReference type="GO" id="GO:0008171">
    <property type="term" value="F:O-methyltransferase activity"/>
    <property type="evidence" value="ECO:0007669"/>
    <property type="project" value="InterPro"/>
</dbReference>
<keyword evidence="1" id="KW-0489">Methyltransferase</keyword>
<evidence type="ECO:0000313" key="5">
    <source>
        <dbReference type="EMBL" id="KAK4797412.1"/>
    </source>
</evidence>
<dbReference type="Pfam" id="PF00891">
    <property type="entry name" value="Methyltransf_2"/>
    <property type="match status" value="1"/>
</dbReference>
<name>A0AAN7M3W9_TRANT</name>
<dbReference type="InterPro" id="IPR016461">
    <property type="entry name" value="COMT-like"/>
</dbReference>
<organism evidence="5 6">
    <name type="scientific">Trapa natans</name>
    <name type="common">Water chestnut</name>
    <dbReference type="NCBI Taxonomy" id="22666"/>
    <lineage>
        <taxon>Eukaryota</taxon>
        <taxon>Viridiplantae</taxon>
        <taxon>Streptophyta</taxon>
        <taxon>Embryophyta</taxon>
        <taxon>Tracheophyta</taxon>
        <taxon>Spermatophyta</taxon>
        <taxon>Magnoliopsida</taxon>
        <taxon>eudicotyledons</taxon>
        <taxon>Gunneridae</taxon>
        <taxon>Pentapetalae</taxon>
        <taxon>rosids</taxon>
        <taxon>malvids</taxon>
        <taxon>Myrtales</taxon>
        <taxon>Lythraceae</taxon>
        <taxon>Trapa</taxon>
    </lineage>
</organism>
<keyword evidence="6" id="KW-1185">Reference proteome</keyword>
<feature type="domain" description="O-methyltransferase C-terminal" evidence="4">
    <location>
        <begin position="180"/>
        <end position="354"/>
    </location>
</feature>
<proteinExistence type="predicted"/>
<dbReference type="InterPro" id="IPR036388">
    <property type="entry name" value="WH-like_DNA-bd_sf"/>
</dbReference>
<dbReference type="InterPro" id="IPR001077">
    <property type="entry name" value="COMT_C"/>
</dbReference>
<sequence length="374" mass="40851">MSPLESINGRQSSTMDVQLSKDQGTACVEALHVTGNFMCSHDAESCSGSWLVRDHLQGRQYCRGFGSRDYFAVGEGYQPGAAARLDRMLCFLASHGILKCFLRGGDPPRVGGSSERIYALTPTSELFVDSDKGMSLAPLLTICFKPASTALCSGRLPYSMGLTPSRKPTGCRCFSTGAIPSYNDEFDRAIVAKSTVEMEGILKVYGGFEGLKSLMDVGGGTGMCLSMVVSKYLSIKGINFDQPHVVRHAPSYPGVDHVGGDMFASIPQGEAIMIKEILHNWSDECCIRLLKNCYEALPEKGKVIAFNILMPEVPDSSMASKYITQMDIGMMMMFHGHERTAKHYEALSVASGFSKFLISDKKAHSIWSVMEFCK</sequence>
<reference evidence="5 6" key="1">
    <citation type="journal article" date="2023" name="Hortic Res">
        <title>Pangenome of water caltrop reveals structural variations and asymmetric subgenome divergence after allopolyploidization.</title>
        <authorList>
            <person name="Zhang X."/>
            <person name="Chen Y."/>
            <person name="Wang L."/>
            <person name="Yuan Y."/>
            <person name="Fang M."/>
            <person name="Shi L."/>
            <person name="Lu R."/>
            <person name="Comes H.P."/>
            <person name="Ma Y."/>
            <person name="Chen Y."/>
            <person name="Huang G."/>
            <person name="Zhou Y."/>
            <person name="Zheng Z."/>
            <person name="Qiu Y."/>
        </authorList>
    </citation>
    <scope>NUCLEOTIDE SEQUENCE [LARGE SCALE GENOMIC DNA]</scope>
    <source>
        <strain evidence="5">F231</strain>
    </source>
</reference>
<dbReference type="Gene3D" id="3.40.50.150">
    <property type="entry name" value="Vaccinia Virus protein VP39"/>
    <property type="match status" value="1"/>
</dbReference>
<dbReference type="Proteomes" id="UP001346149">
    <property type="component" value="Unassembled WGS sequence"/>
</dbReference>
<accession>A0AAN7M3W9</accession>
<gene>
    <name evidence="5" type="ORF">SAY86_029738</name>
</gene>
<dbReference type="SUPFAM" id="SSF46785">
    <property type="entry name" value="Winged helix' DNA-binding domain"/>
    <property type="match status" value="1"/>
</dbReference>
<keyword evidence="3" id="KW-0949">S-adenosyl-L-methionine</keyword>
<protein>
    <recommendedName>
        <fullName evidence="4">O-methyltransferase C-terminal domain-containing protein</fullName>
    </recommendedName>
</protein>
<evidence type="ECO:0000313" key="6">
    <source>
        <dbReference type="Proteomes" id="UP001346149"/>
    </source>
</evidence>
<dbReference type="PROSITE" id="PS51683">
    <property type="entry name" value="SAM_OMT_II"/>
    <property type="match status" value="1"/>
</dbReference>
<dbReference type="InterPro" id="IPR029063">
    <property type="entry name" value="SAM-dependent_MTases_sf"/>
</dbReference>
<dbReference type="Gene3D" id="1.10.10.10">
    <property type="entry name" value="Winged helix-like DNA-binding domain superfamily/Winged helix DNA-binding domain"/>
    <property type="match status" value="1"/>
</dbReference>